<dbReference type="Pfam" id="PF05656">
    <property type="entry name" value="DUF805"/>
    <property type="match status" value="1"/>
</dbReference>
<feature type="transmembrane region" description="Helical" evidence="2">
    <location>
        <begin position="146"/>
        <end position="164"/>
    </location>
</feature>
<comment type="caution">
    <text evidence="3">The sequence shown here is derived from an EMBL/GenBank/DDBJ whole genome shotgun (WGS) entry which is preliminary data.</text>
</comment>
<evidence type="ECO:0000313" key="4">
    <source>
        <dbReference type="Proteomes" id="UP000466104"/>
    </source>
</evidence>
<sequence>MTEPNDPYRTDNAGTSAWPSQSQHDPYGQTSSPYGMPNPYGDPAFGADGSNHRRPNVSFGRAIKLFFKNYAVFHGRASRSEYWWVALFSALVNVALNIINTGTGGTNDNPTTVYLVLAAIWSLGTLIPGLSLAVRRLHDANRSGFHLFWLLLPFIGWIVLLVFFCQNSHPDAWHKYDDGPLPAED</sequence>
<reference evidence="3 4" key="1">
    <citation type="submission" date="2019-08" db="EMBL/GenBank/DDBJ databases">
        <title>In-depth cultivation of the pig gut microbiome towards novel bacterial diversity and tailored functional studies.</title>
        <authorList>
            <person name="Wylensek D."/>
            <person name="Hitch T.C.A."/>
            <person name="Clavel T."/>
        </authorList>
    </citation>
    <scope>NUCLEOTIDE SEQUENCE [LARGE SCALE GENOMIC DNA]</scope>
    <source>
        <strain evidence="3 4">WCA-380-WT-3A</strain>
    </source>
</reference>
<feature type="region of interest" description="Disordered" evidence="1">
    <location>
        <begin position="1"/>
        <end position="47"/>
    </location>
</feature>
<dbReference type="PANTHER" id="PTHR34980">
    <property type="entry name" value="INNER MEMBRANE PROTEIN-RELATED-RELATED"/>
    <property type="match status" value="1"/>
</dbReference>
<feature type="compositionally biased region" description="Polar residues" evidence="1">
    <location>
        <begin position="12"/>
        <end position="33"/>
    </location>
</feature>
<evidence type="ECO:0000256" key="1">
    <source>
        <dbReference type="SAM" id="MobiDB-lite"/>
    </source>
</evidence>
<dbReference type="GO" id="GO:0005886">
    <property type="term" value="C:plasma membrane"/>
    <property type="evidence" value="ECO:0007669"/>
    <property type="project" value="TreeGrafter"/>
</dbReference>
<dbReference type="EMBL" id="VUMG01000002">
    <property type="protein sequence ID" value="MSS45260.1"/>
    <property type="molecule type" value="Genomic_DNA"/>
</dbReference>
<protein>
    <submittedName>
        <fullName evidence="3">DUF805 domain-containing protein</fullName>
    </submittedName>
</protein>
<gene>
    <name evidence="3" type="ORF">FYJ43_04200</name>
</gene>
<keyword evidence="2" id="KW-0472">Membrane</keyword>
<feature type="transmembrane region" description="Helical" evidence="2">
    <location>
        <begin position="112"/>
        <end position="134"/>
    </location>
</feature>
<accession>A0A7K0J5N5</accession>
<name>A0A7K0J5N5_9ACTN</name>
<evidence type="ECO:0000313" key="3">
    <source>
        <dbReference type="EMBL" id="MSS45260.1"/>
    </source>
</evidence>
<feature type="transmembrane region" description="Helical" evidence="2">
    <location>
        <begin position="82"/>
        <end position="100"/>
    </location>
</feature>
<dbReference type="PANTHER" id="PTHR34980:SF2">
    <property type="entry name" value="INNER MEMBRANE PROTEIN YHAH-RELATED"/>
    <property type="match status" value="1"/>
</dbReference>
<dbReference type="AlphaFoldDB" id="A0A7K0J5N5"/>
<proteinExistence type="predicted"/>
<evidence type="ECO:0000256" key="2">
    <source>
        <dbReference type="SAM" id="Phobius"/>
    </source>
</evidence>
<organism evidence="3 4">
    <name type="scientific">Cutibacterium porci</name>
    <dbReference type="NCBI Taxonomy" id="2605781"/>
    <lineage>
        <taxon>Bacteria</taxon>
        <taxon>Bacillati</taxon>
        <taxon>Actinomycetota</taxon>
        <taxon>Actinomycetes</taxon>
        <taxon>Propionibacteriales</taxon>
        <taxon>Propionibacteriaceae</taxon>
        <taxon>Cutibacterium</taxon>
    </lineage>
</organism>
<dbReference type="Proteomes" id="UP000466104">
    <property type="component" value="Unassembled WGS sequence"/>
</dbReference>
<keyword evidence="2" id="KW-1133">Transmembrane helix</keyword>
<keyword evidence="2" id="KW-0812">Transmembrane</keyword>
<dbReference type="RefSeq" id="WP_154562352.1">
    <property type="nucleotide sequence ID" value="NZ_VUMG01000002.1"/>
</dbReference>
<keyword evidence="4" id="KW-1185">Reference proteome</keyword>
<dbReference type="InterPro" id="IPR008523">
    <property type="entry name" value="DUF805"/>
</dbReference>